<organism evidence="8 9">
    <name type="scientific">Paxillus involutus ATCC 200175</name>
    <dbReference type="NCBI Taxonomy" id="664439"/>
    <lineage>
        <taxon>Eukaryota</taxon>
        <taxon>Fungi</taxon>
        <taxon>Dikarya</taxon>
        <taxon>Basidiomycota</taxon>
        <taxon>Agaricomycotina</taxon>
        <taxon>Agaricomycetes</taxon>
        <taxon>Agaricomycetidae</taxon>
        <taxon>Boletales</taxon>
        <taxon>Paxilineae</taxon>
        <taxon>Paxillaceae</taxon>
        <taxon>Paxillus</taxon>
    </lineage>
</organism>
<accession>A0A0C9TZT0</accession>
<dbReference type="PANTHER" id="PTHR11138:SF5">
    <property type="entry name" value="METHIONYL-TRNA FORMYLTRANSFERASE, MITOCHONDRIAL"/>
    <property type="match status" value="1"/>
</dbReference>
<evidence type="ECO:0000313" key="8">
    <source>
        <dbReference type="EMBL" id="KIJ15958.1"/>
    </source>
</evidence>
<keyword evidence="4" id="KW-0648">Protein biosynthesis</keyword>
<comment type="similarity">
    <text evidence="1">Belongs to the Fmt family.</text>
</comment>
<evidence type="ECO:0000256" key="5">
    <source>
        <dbReference type="SAM" id="MobiDB-lite"/>
    </source>
</evidence>
<keyword evidence="9" id="KW-1185">Reference proteome</keyword>
<dbReference type="HOGENOM" id="CLU_033347_0_3_1"/>
<feature type="domain" description="Formyl transferase N-terminal" evidence="6">
    <location>
        <begin position="191"/>
        <end position="298"/>
    </location>
</feature>
<sequence length="451" mass="49176">MSYVTSLAFSFRVGRCPHTLAIDLTRSSRRELTGATSANNSRNATRSTPWSSSSRYTHNQAFRPSCTRHNSSVDTPFASSPSSQPSIREPFTILFCGRDAFSCAVFKEVHKAKDVWNDLHIATNSDVKTGRNGSRLDISPLKTLGKTVGVPVHEIPKEKTAFKHWLPPPPFTFQPSTGDSDAPVSLPTRHLLITASFGRILPAAILRLFPDTQRLNVHPSLLPAHRGPAPIQRALMAGERDTGVCVIEMGEVSMKKGKAVDAGGIWGVERVNIPENANFLQMQEDLAERGGKILAQVLRDMLSGKAQRKPQDPLTPTTPHASLITASESFVNFSSQSASVITRLECAIGHQRALTVPAGLPDGRSVAIADLQVVPPELRPTNCLASLDGESPGTACYSPQTNSLLVMCADTTWLSVERLQTQDKAILKAKEWWNGVKGMGWVKEGRFQLSR</sequence>
<evidence type="ECO:0000313" key="9">
    <source>
        <dbReference type="Proteomes" id="UP000053647"/>
    </source>
</evidence>
<dbReference type="EC" id="2.1.2.9" evidence="2"/>
<reference evidence="9" key="2">
    <citation type="submission" date="2015-01" db="EMBL/GenBank/DDBJ databases">
        <title>Evolutionary Origins and Diversification of the Mycorrhizal Mutualists.</title>
        <authorList>
            <consortium name="DOE Joint Genome Institute"/>
            <consortium name="Mycorrhizal Genomics Consortium"/>
            <person name="Kohler A."/>
            <person name="Kuo A."/>
            <person name="Nagy L.G."/>
            <person name="Floudas D."/>
            <person name="Copeland A."/>
            <person name="Barry K.W."/>
            <person name="Cichocki N."/>
            <person name="Veneault-Fourrey C."/>
            <person name="LaButti K."/>
            <person name="Lindquist E.A."/>
            <person name="Lipzen A."/>
            <person name="Lundell T."/>
            <person name="Morin E."/>
            <person name="Murat C."/>
            <person name="Riley R."/>
            <person name="Ohm R."/>
            <person name="Sun H."/>
            <person name="Tunlid A."/>
            <person name="Henrissat B."/>
            <person name="Grigoriev I.V."/>
            <person name="Hibbett D.S."/>
            <person name="Martin F."/>
        </authorList>
    </citation>
    <scope>NUCLEOTIDE SEQUENCE [LARGE SCALE GENOMIC DNA]</scope>
    <source>
        <strain evidence="9">ATCC 200175</strain>
    </source>
</reference>
<proteinExistence type="inferred from homology"/>
<keyword evidence="3" id="KW-0808">Transferase</keyword>
<evidence type="ECO:0000256" key="1">
    <source>
        <dbReference type="ARBA" id="ARBA00010699"/>
    </source>
</evidence>
<evidence type="ECO:0000256" key="2">
    <source>
        <dbReference type="ARBA" id="ARBA00012261"/>
    </source>
</evidence>
<gene>
    <name evidence="8" type="ORF">PAXINDRAFT_114498</name>
</gene>
<dbReference type="EMBL" id="KN819335">
    <property type="protein sequence ID" value="KIJ15958.1"/>
    <property type="molecule type" value="Genomic_DNA"/>
</dbReference>
<dbReference type="PANTHER" id="PTHR11138">
    <property type="entry name" value="METHIONYL-TRNA FORMYLTRANSFERASE"/>
    <property type="match status" value="1"/>
</dbReference>
<feature type="domain" description="Formyl transferase C-terminal" evidence="7">
    <location>
        <begin position="324"/>
        <end position="436"/>
    </location>
</feature>
<dbReference type="Pfam" id="PF02911">
    <property type="entry name" value="Formyl_trans_C"/>
    <property type="match status" value="1"/>
</dbReference>
<reference evidence="8 9" key="1">
    <citation type="submission" date="2014-06" db="EMBL/GenBank/DDBJ databases">
        <authorList>
            <consortium name="DOE Joint Genome Institute"/>
            <person name="Kuo A."/>
            <person name="Kohler A."/>
            <person name="Nagy L.G."/>
            <person name="Floudas D."/>
            <person name="Copeland A."/>
            <person name="Barry K.W."/>
            <person name="Cichocki N."/>
            <person name="Veneault-Fourrey C."/>
            <person name="LaButti K."/>
            <person name="Lindquist E.A."/>
            <person name="Lipzen A."/>
            <person name="Lundell T."/>
            <person name="Morin E."/>
            <person name="Murat C."/>
            <person name="Sun H."/>
            <person name="Tunlid A."/>
            <person name="Henrissat B."/>
            <person name="Grigoriev I.V."/>
            <person name="Hibbett D.S."/>
            <person name="Martin F."/>
            <person name="Nordberg H.P."/>
            <person name="Cantor M.N."/>
            <person name="Hua S.X."/>
        </authorList>
    </citation>
    <scope>NUCLEOTIDE SEQUENCE [LARGE SCALE GENOMIC DNA]</scope>
    <source>
        <strain evidence="8 9">ATCC 200175</strain>
    </source>
</reference>
<feature type="compositionally biased region" description="Polar residues" evidence="5">
    <location>
        <begin position="34"/>
        <end position="85"/>
    </location>
</feature>
<dbReference type="Gene3D" id="3.40.50.12230">
    <property type="match status" value="1"/>
</dbReference>
<dbReference type="CDD" id="cd08646">
    <property type="entry name" value="FMT_core_Met-tRNA-FMT_N"/>
    <property type="match status" value="1"/>
</dbReference>
<dbReference type="GO" id="GO:0005739">
    <property type="term" value="C:mitochondrion"/>
    <property type="evidence" value="ECO:0007669"/>
    <property type="project" value="TreeGrafter"/>
</dbReference>
<dbReference type="Pfam" id="PF00551">
    <property type="entry name" value="Formyl_trans_N"/>
    <property type="match status" value="1"/>
</dbReference>
<dbReference type="Proteomes" id="UP000053647">
    <property type="component" value="Unassembled WGS sequence"/>
</dbReference>
<dbReference type="GO" id="GO:0004479">
    <property type="term" value="F:methionyl-tRNA formyltransferase activity"/>
    <property type="evidence" value="ECO:0007669"/>
    <property type="project" value="UniProtKB-EC"/>
</dbReference>
<name>A0A0C9TZT0_PAXIN</name>
<protein>
    <recommendedName>
        <fullName evidence="2">methionyl-tRNA formyltransferase</fullName>
        <ecNumber evidence="2">2.1.2.9</ecNumber>
    </recommendedName>
</protein>
<dbReference type="SUPFAM" id="SSF53328">
    <property type="entry name" value="Formyltransferase"/>
    <property type="match status" value="1"/>
</dbReference>
<dbReference type="InterPro" id="IPR036477">
    <property type="entry name" value="Formyl_transf_N_sf"/>
</dbReference>
<evidence type="ECO:0000256" key="4">
    <source>
        <dbReference type="ARBA" id="ARBA00022917"/>
    </source>
</evidence>
<dbReference type="InterPro" id="IPR041711">
    <property type="entry name" value="Met-tRNA-FMT_N"/>
</dbReference>
<dbReference type="InterPro" id="IPR002376">
    <property type="entry name" value="Formyl_transf_N"/>
</dbReference>
<dbReference type="AlphaFoldDB" id="A0A0C9TZT0"/>
<evidence type="ECO:0000259" key="7">
    <source>
        <dbReference type="Pfam" id="PF02911"/>
    </source>
</evidence>
<feature type="region of interest" description="Disordered" evidence="5">
    <location>
        <begin position="32"/>
        <end position="85"/>
    </location>
</feature>
<evidence type="ECO:0000259" key="6">
    <source>
        <dbReference type="Pfam" id="PF00551"/>
    </source>
</evidence>
<dbReference type="InterPro" id="IPR005793">
    <property type="entry name" value="Formyl_trans_C"/>
</dbReference>
<evidence type="ECO:0000256" key="3">
    <source>
        <dbReference type="ARBA" id="ARBA00022679"/>
    </source>
</evidence>
<dbReference type="OrthoDB" id="10268103at2759"/>